<reference evidence="3" key="2">
    <citation type="submission" date="2020-07" db="EMBL/GenBank/DDBJ databases">
        <authorList>
            <person name="Vera ALvarez R."/>
            <person name="Arias-Moreno D.M."/>
            <person name="Jimenez-Jacinto V."/>
            <person name="Jimenez-Bremont J.F."/>
            <person name="Swaminathan K."/>
            <person name="Moose S.P."/>
            <person name="Guerrero-Gonzalez M.L."/>
            <person name="Marino-Ramirez L."/>
            <person name="Landsman D."/>
            <person name="Rodriguez-Kessler M."/>
            <person name="Delgado-Sanchez P."/>
        </authorList>
    </citation>
    <scope>NUCLEOTIDE SEQUENCE</scope>
    <source>
        <tissue evidence="3">Cladode</tissue>
    </source>
</reference>
<dbReference type="PANTHER" id="PTHR34554">
    <property type="entry name" value="RGS1-HXK1-INTERACTING PROTEIN 1"/>
    <property type="match status" value="1"/>
</dbReference>
<dbReference type="EMBL" id="GISG01203432">
    <property type="protein sequence ID" value="MBA4659276.1"/>
    <property type="molecule type" value="Transcribed_RNA"/>
</dbReference>
<keyword evidence="1" id="KW-0175">Coiled coil</keyword>
<evidence type="ECO:0008006" key="4">
    <source>
        <dbReference type="Google" id="ProtNLM"/>
    </source>
</evidence>
<sequence>MEETEGSSATTEEAKAQDKLEQPSKPWHSYISEELPRSLMDSRDSAIRSARSLHQNSSTHLSSLQDFMLDMRSKYAVYEDAFFTKVKDGVTIARQHPTLTAGLGLSAAFLLMHGPRRFLFRHTLGRLQSEEARFVKAEKNVNMLSLSVDLMKKESKKLLQRADFAEKEMINGRTELLNAGKNLQTLAKSVDKVEAQAADLMDLLREIPGREALRLRAEVASVASLLRQQKSSMTKRMMKLSDLGVPV</sequence>
<dbReference type="InterPro" id="IPR053284">
    <property type="entry name" value="RGS1-HXK1_interactor"/>
</dbReference>
<feature type="compositionally biased region" description="Low complexity" evidence="2">
    <location>
        <begin position="1"/>
        <end position="11"/>
    </location>
</feature>
<dbReference type="PANTHER" id="PTHR34554:SF2">
    <property type="entry name" value="RGS1-HXK1-INTERACTING PROTEIN 1"/>
    <property type="match status" value="1"/>
</dbReference>
<name>A0A7C9A5R5_OPUST</name>
<accession>A0A7C9A5R5</accession>
<protein>
    <recommendedName>
        <fullName evidence="4">RGS1-HXK1-interacting protein 1</fullName>
    </recommendedName>
</protein>
<feature type="region of interest" description="Disordered" evidence="2">
    <location>
        <begin position="1"/>
        <end position="31"/>
    </location>
</feature>
<evidence type="ECO:0000256" key="2">
    <source>
        <dbReference type="SAM" id="MobiDB-lite"/>
    </source>
</evidence>
<evidence type="ECO:0000256" key="1">
    <source>
        <dbReference type="SAM" id="Coils"/>
    </source>
</evidence>
<organism evidence="3">
    <name type="scientific">Opuntia streptacantha</name>
    <name type="common">Prickly pear cactus</name>
    <name type="synonym">Opuntia cardona</name>
    <dbReference type="NCBI Taxonomy" id="393608"/>
    <lineage>
        <taxon>Eukaryota</taxon>
        <taxon>Viridiplantae</taxon>
        <taxon>Streptophyta</taxon>
        <taxon>Embryophyta</taxon>
        <taxon>Tracheophyta</taxon>
        <taxon>Spermatophyta</taxon>
        <taxon>Magnoliopsida</taxon>
        <taxon>eudicotyledons</taxon>
        <taxon>Gunneridae</taxon>
        <taxon>Pentapetalae</taxon>
        <taxon>Caryophyllales</taxon>
        <taxon>Cactineae</taxon>
        <taxon>Cactaceae</taxon>
        <taxon>Opuntioideae</taxon>
        <taxon>Opuntia</taxon>
    </lineage>
</organism>
<evidence type="ECO:0000313" key="3">
    <source>
        <dbReference type="EMBL" id="MBA4659276.1"/>
    </source>
</evidence>
<feature type="compositionally biased region" description="Basic and acidic residues" evidence="2">
    <location>
        <begin position="12"/>
        <end position="22"/>
    </location>
</feature>
<feature type="coiled-coil region" evidence="1">
    <location>
        <begin position="148"/>
        <end position="203"/>
    </location>
</feature>
<proteinExistence type="predicted"/>
<reference evidence="3" key="1">
    <citation type="journal article" date="2013" name="J. Plant Res.">
        <title>Effect of fungi and light on seed germination of three Opuntia species from semiarid lands of central Mexico.</title>
        <authorList>
            <person name="Delgado-Sanchez P."/>
            <person name="Jimenez-Bremont J.F."/>
            <person name="Guerrero-Gonzalez Mde L."/>
            <person name="Flores J."/>
        </authorList>
    </citation>
    <scope>NUCLEOTIDE SEQUENCE</scope>
    <source>
        <tissue evidence="3">Cladode</tissue>
    </source>
</reference>
<dbReference type="AlphaFoldDB" id="A0A7C9A5R5"/>